<dbReference type="Pfam" id="PF03606">
    <property type="entry name" value="DcuC"/>
    <property type="match status" value="1"/>
</dbReference>
<keyword evidence="7 8" id="KW-0472">Membrane</keyword>
<dbReference type="EMBL" id="CP094533">
    <property type="protein sequence ID" value="UOE24764.1"/>
    <property type="molecule type" value="Genomic_DNA"/>
</dbReference>
<feature type="transmembrane region" description="Helical" evidence="8">
    <location>
        <begin position="319"/>
        <end position="342"/>
    </location>
</feature>
<keyword evidence="4" id="KW-1003">Cell membrane</keyword>
<dbReference type="PANTHER" id="PTHR42002:SF2">
    <property type="entry name" value="ANAEROBIC C4-DICARBOXYLATE TRANSPORTER DCUC-RELATED"/>
    <property type="match status" value="1"/>
</dbReference>
<feature type="transmembrane region" description="Helical" evidence="8">
    <location>
        <begin position="196"/>
        <end position="217"/>
    </location>
</feature>
<feature type="transmembrane region" description="Helical" evidence="8">
    <location>
        <begin position="419"/>
        <end position="438"/>
    </location>
</feature>
<keyword evidence="10" id="KW-1185">Reference proteome</keyword>
<feature type="transmembrane region" description="Helical" evidence="8">
    <location>
        <begin position="362"/>
        <end position="383"/>
    </location>
</feature>
<evidence type="ECO:0000256" key="2">
    <source>
        <dbReference type="ARBA" id="ARBA00005275"/>
    </source>
</evidence>
<gene>
    <name evidence="9" type="primary">dcuC</name>
    <name evidence="9" type="ORF">MTP13_10335</name>
</gene>
<feature type="transmembrane region" description="Helical" evidence="8">
    <location>
        <begin position="445"/>
        <end position="464"/>
    </location>
</feature>
<evidence type="ECO:0000256" key="7">
    <source>
        <dbReference type="ARBA" id="ARBA00023136"/>
    </source>
</evidence>
<name>A0ABY4APL7_9MICO</name>
<feature type="transmembrane region" description="Helical" evidence="8">
    <location>
        <begin position="395"/>
        <end position="413"/>
    </location>
</feature>
<proteinExistence type="inferred from homology"/>
<keyword evidence="6 8" id="KW-1133">Transmembrane helix</keyword>
<evidence type="ECO:0000256" key="5">
    <source>
        <dbReference type="ARBA" id="ARBA00022692"/>
    </source>
</evidence>
<evidence type="ECO:0000256" key="3">
    <source>
        <dbReference type="ARBA" id="ARBA00022448"/>
    </source>
</evidence>
<feature type="transmembrane region" description="Helical" evidence="8">
    <location>
        <begin position="27"/>
        <end position="44"/>
    </location>
</feature>
<feature type="transmembrane region" description="Helical" evidence="8">
    <location>
        <begin position="64"/>
        <end position="88"/>
    </location>
</feature>
<feature type="transmembrane region" description="Helical" evidence="8">
    <location>
        <begin position="132"/>
        <end position="152"/>
    </location>
</feature>
<dbReference type="InterPro" id="IPR004669">
    <property type="entry name" value="C4_dicarb_anaerob_car"/>
</dbReference>
<reference evidence="9 10" key="1">
    <citation type="submission" date="2022-03" db="EMBL/GenBank/DDBJ databases">
        <title>Agromyces sp. isolated from the gut of P. brevitarsis seulensis larvae.</title>
        <authorList>
            <person name="Won M."/>
            <person name="Kwon S.-W."/>
        </authorList>
    </citation>
    <scope>NUCLEOTIDE SEQUENCE [LARGE SCALE GENOMIC DNA]</scope>
    <source>
        <strain evidence="9 10">KACC 16215</strain>
    </source>
</reference>
<protein>
    <submittedName>
        <fullName evidence="9">C4-dicarboxylate transporter DcuC</fullName>
    </submittedName>
</protein>
<feature type="transmembrane region" description="Helical" evidence="8">
    <location>
        <begin position="159"/>
        <end position="176"/>
    </location>
</feature>
<feature type="transmembrane region" description="Helical" evidence="8">
    <location>
        <begin position="278"/>
        <end position="298"/>
    </location>
</feature>
<dbReference type="PANTHER" id="PTHR42002">
    <property type="entry name" value="ANAEROBIC C4-DICARBOXYLATE TRANSPORTER DCUC-RELATED"/>
    <property type="match status" value="1"/>
</dbReference>
<dbReference type="RefSeq" id="WP_243567658.1">
    <property type="nucleotide sequence ID" value="NZ_BAAARD010000008.1"/>
</dbReference>
<sequence length="466" mass="48521">MLLEYLLAICGILLVGVLIRRKVNATVALLAGGLLILMVAPVLGHTGTGGYDVTDTGNAWLDQFGYIAAILSQTTAGIGMVIMVLFGFSAYMSHIGANQVATRLLTKPLLRLRAKYLLVPLTFWIGNLMSLAVPSASALAVLLVATLLPALVGAGLTPITAAAVIATTATIMPTPLGADNVIAAERLGIPLDDYVFGMHAAISIPTLVAMGLAHLVWQRFLDRRAIVRSKNLGRLPTESDSEAAPEMPRDAPGWYAVLPVLPLLLVLVPFVLKQLTPFDLAVELVPVTLIALVVAAVAESARRRSPRAALEDLMVFFRGMGTGFAMVVALVIAANVLVEAIMQIGVVDALSAAVAGLDGAALLLFLGFSGAMLLLALLTGGVAPFYSLVEIAPKVALSAGVNGALLVLPIQFIGNLARAMSPVAAVVLIVSSSVRVTVTELIARTSVPMIVGIGVSMLLTWIVVGP</sequence>
<dbReference type="NCBIfam" id="NF037994">
    <property type="entry name" value="DcuC_1"/>
    <property type="match status" value="1"/>
</dbReference>
<dbReference type="Proteomes" id="UP000831304">
    <property type="component" value="Chromosome"/>
</dbReference>
<evidence type="ECO:0000256" key="1">
    <source>
        <dbReference type="ARBA" id="ARBA00004651"/>
    </source>
</evidence>
<evidence type="ECO:0000256" key="6">
    <source>
        <dbReference type="ARBA" id="ARBA00022989"/>
    </source>
</evidence>
<comment type="subcellular location">
    <subcellularLocation>
        <location evidence="1">Cell membrane</location>
        <topology evidence="1">Multi-pass membrane protein</topology>
    </subcellularLocation>
</comment>
<evidence type="ECO:0000313" key="9">
    <source>
        <dbReference type="EMBL" id="UOE24764.1"/>
    </source>
</evidence>
<dbReference type="InterPro" id="IPR018385">
    <property type="entry name" value="C4_dicarb_anaerob_car-like"/>
</dbReference>
<keyword evidence="5 8" id="KW-0812">Transmembrane</keyword>
<feature type="transmembrane region" description="Helical" evidence="8">
    <location>
        <begin position="5"/>
        <end position="20"/>
    </location>
</feature>
<evidence type="ECO:0000256" key="4">
    <source>
        <dbReference type="ARBA" id="ARBA00022475"/>
    </source>
</evidence>
<evidence type="ECO:0000256" key="8">
    <source>
        <dbReference type="SAM" id="Phobius"/>
    </source>
</evidence>
<dbReference type="NCBIfam" id="TIGR00771">
    <property type="entry name" value="DcuC"/>
    <property type="match status" value="1"/>
</dbReference>
<keyword evidence="3" id="KW-0813">Transport</keyword>
<feature type="transmembrane region" description="Helical" evidence="8">
    <location>
        <begin position="254"/>
        <end position="272"/>
    </location>
</feature>
<comment type="similarity">
    <text evidence="2">Belongs to the DcuC/DcuD transporter (TC 2.A.61) family.</text>
</comment>
<evidence type="ECO:0000313" key="10">
    <source>
        <dbReference type="Proteomes" id="UP000831304"/>
    </source>
</evidence>
<organism evidence="9 10">
    <name type="scientific">Agromyces soli</name>
    <dbReference type="NCBI Taxonomy" id="659012"/>
    <lineage>
        <taxon>Bacteria</taxon>
        <taxon>Bacillati</taxon>
        <taxon>Actinomycetota</taxon>
        <taxon>Actinomycetes</taxon>
        <taxon>Micrococcales</taxon>
        <taxon>Microbacteriaceae</taxon>
        <taxon>Agromyces</taxon>
    </lineage>
</organism>
<accession>A0ABY4APL7</accession>